<sequence>MRQQMHVRIVPMNGDHLDEVAELERICFTTPWSRNMLVEELENDCAAFLVALDDQDRVVGYAGLLVVLDEGYITNVAVRPECRRNGIAGKLLQVFLDFAQAHHLAFLTLEVRASNYGAIALYGSRGFRGVGRRKNYYEHPKEDAIIMTKEFANGTADTDTGAAADGV</sequence>
<dbReference type="GO" id="GO:0008080">
    <property type="term" value="F:N-acetyltransferase activity"/>
    <property type="evidence" value="ECO:0007669"/>
    <property type="project" value="InterPro"/>
</dbReference>
<dbReference type="PROSITE" id="PS51186">
    <property type="entry name" value="GNAT"/>
    <property type="match status" value="1"/>
</dbReference>
<dbReference type="Gene3D" id="3.40.630.30">
    <property type="match status" value="1"/>
</dbReference>
<evidence type="ECO:0000256" key="2">
    <source>
        <dbReference type="ARBA" id="ARBA00022490"/>
    </source>
</evidence>
<evidence type="ECO:0000313" key="7">
    <source>
        <dbReference type="Proteomes" id="UP000823824"/>
    </source>
</evidence>
<dbReference type="InterPro" id="IPR006464">
    <property type="entry name" value="AcTrfase_RimI/Ard1"/>
</dbReference>
<proteinExistence type="inferred from homology"/>
<keyword evidence="6" id="KW-0687">Ribonucleoprotein</keyword>
<accession>A0A9D2LH35</accession>
<dbReference type="GO" id="GO:0005840">
    <property type="term" value="C:ribosome"/>
    <property type="evidence" value="ECO:0007669"/>
    <property type="project" value="UniProtKB-KW"/>
</dbReference>
<dbReference type="SUPFAM" id="SSF55729">
    <property type="entry name" value="Acyl-CoA N-acyltransferases (Nat)"/>
    <property type="match status" value="1"/>
</dbReference>
<gene>
    <name evidence="6" type="primary">rimI</name>
    <name evidence="6" type="ORF">H9787_02255</name>
</gene>
<evidence type="ECO:0000313" key="6">
    <source>
        <dbReference type="EMBL" id="HJB12519.1"/>
    </source>
</evidence>
<dbReference type="EMBL" id="DWZJ01000017">
    <property type="protein sequence ID" value="HJB12519.1"/>
    <property type="molecule type" value="Genomic_DNA"/>
</dbReference>
<keyword evidence="3" id="KW-0808">Transferase</keyword>
<comment type="caution">
    <text evidence="6">The sequence shown here is derived from an EMBL/GenBank/DDBJ whole genome shotgun (WGS) entry which is preliminary data.</text>
</comment>
<evidence type="ECO:0000256" key="3">
    <source>
        <dbReference type="ARBA" id="ARBA00022679"/>
    </source>
</evidence>
<dbReference type="NCBIfam" id="TIGR01575">
    <property type="entry name" value="rimI"/>
    <property type="match status" value="1"/>
</dbReference>
<dbReference type="CDD" id="cd04301">
    <property type="entry name" value="NAT_SF"/>
    <property type="match status" value="1"/>
</dbReference>
<evidence type="ECO:0000256" key="1">
    <source>
        <dbReference type="ARBA" id="ARBA00005395"/>
    </source>
</evidence>
<dbReference type="InterPro" id="IPR050680">
    <property type="entry name" value="YpeA/RimI_acetyltransf"/>
</dbReference>
<dbReference type="PANTHER" id="PTHR43420:SF44">
    <property type="entry name" value="ACETYLTRANSFERASE YPEA"/>
    <property type="match status" value="1"/>
</dbReference>
<evidence type="ECO:0000259" key="5">
    <source>
        <dbReference type="PROSITE" id="PS51186"/>
    </source>
</evidence>
<keyword evidence="6" id="KW-0689">Ribosomal protein</keyword>
<evidence type="ECO:0000256" key="4">
    <source>
        <dbReference type="ARBA" id="ARBA00023315"/>
    </source>
</evidence>
<name>A0A9D2LH35_9FIRM</name>
<reference evidence="6" key="2">
    <citation type="submission" date="2021-04" db="EMBL/GenBank/DDBJ databases">
        <authorList>
            <person name="Gilroy R."/>
        </authorList>
    </citation>
    <scope>NUCLEOTIDE SEQUENCE</scope>
    <source>
        <strain evidence="6">ChiBcec18-1249</strain>
    </source>
</reference>
<keyword evidence="4" id="KW-0012">Acyltransferase</keyword>
<dbReference type="PANTHER" id="PTHR43420">
    <property type="entry name" value="ACETYLTRANSFERASE"/>
    <property type="match status" value="1"/>
</dbReference>
<organism evidence="6 7">
    <name type="scientific">Candidatus Oscillibacter excrementigallinarum</name>
    <dbReference type="NCBI Taxonomy" id="2838716"/>
    <lineage>
        <taxon>Bacteria</taxon>
        <taxon>Bacillati</taxon>
        <taxon>Bacillota</taxon>
        <taxon>Clostridia</taxon>
        <taxon>Eubacteriales</taxon>
        <taxon>Oscillospiraceae</taxon>
        <taxon>Oscillibacter</taxon>
    </lineage>
</organism>
<reference evidence="6" key="1">
    <citation type="journal article" date="2021" name="PeerJ">
        <title>Extensive microbial diversity within the chicken gut microbiome revealed by metagenomics and culture.</title>
        <authorList>
            <person name="Gilroy R."/>
            <person name="Ravi A."/>
            <person name="Getino M."/>
            <person name="Pursley I."/>
            <person name="Horton D.L."/>
            <person name="Alikhan N.F."/>
            <person name="Baker D."/>
            <person name="Gharbi K."/>
            <person name="Hall N."/>
            <person name="Watson M."/>
            <person name="Adriaenssens E.M."/>
            <person name="Foster-Nyarko E."/>
            <person name="Jarju S."/>
            <person name="Secka A."/>
            <person name="Antonio M."/>
            <person name="Oren A."/>
            <person name="Chaudhuri R.R."/>
            <person name="La Ragione R."/>
            <person name="Hildebrand F."/>
            <person name="Pallen M.J."/>
        </authorList>
    </citation>
    <scope>NUCLEOTIDE SEQUENCE</scope>
    <source>
        <strain evidence="6">ChiBcec18-1249</strain>
    </source>
</reference>
<dbReference type="AlphaFoldDB" id="A0A9D2LH35"/>
<keyword evidence="2" id="KW-0963">Cytoplasm</keyword>
<dbReference type="Pfam" id="PF00583">
    <property type="entry name" value="Acetyltransf_1"/>
    <property type="match status" value="1"/>
</dbReference>
<dbReference type="InterPro" id="IPR016181">
    <property type="entry name" value="Acyl_CoA_acyltransferase"/>
</dbReference>
<feature type="domain" description="N-acetyltransferase" evidence="5">
    <location>
        <begin position="7"/>
        <end position="152"/>
    </location>
</feature>
<comment type="similarity">
    <text evidence="1">Belongs to the acetyltransferase family. RimI subfamily.</text>
</comment>
<dbReference type="InterPro" id="IPR000182">
    <property type="entry name" value="GNAT_dom"/>
</dbReference>
<protein>
    <submittedName>
        <fullName evidence="6">Ribosomal protein S18-alanine N-acetyltransferase</fullName>
    </submittedName>
</protein>
<dbReference type="Proteomes" id="UP000823824">
    <property type="component" value="Unassembled WGS sequence"/>
</dbReference>